<evidence type="ECO:0000313" key="1">
    <source>
        <dbReference type="EMBL" id="KAH7118077.1"/>
    </source>
</evidence>
<dbReference type="AlphaFoldDB" id="A0A9P9DFN5"/>
<name>A0A9P9DFN5_9HYPO</name>
<keyword evidence="2" id="KW-1185">Reference proteome</keyword>
<protein>
    <submittedName>
        <fullName evidence="1">Uncharacterized protein</fullName>
    </submittedName>
</protein>
<reference evidence="1" key="1">
    <citation type="journal article" date="2021" name="Nat. Commun.">
        <title>Genetic determinants of endophytism in the Arabidopsis root mycobiome.</title>
        <authorList>
            <person name="Mesny F."/>
            <person name="Miyauchi S."/>
            <person name="Thiergart T."/>
            <person name="Pickel B."/>
            <person name="Atanasova L."/>
            <person name="Karlsson M."/>
            <person name="Huettel B."/>
            <person name="Barry K.W."/>
            <person name="Haridas S."/>
            <person name="Chen C."/>
            <person name="Bauer D."/>
            <person name="Andreopoulos W."/>
            <person name="Pangilinan J."/>
            <person name="LaButti K."/>
            <person name="Riley R."/>
            <person name="Lipzen A."/>
            <person name="Clum A."/>
            <person name="Drula E."/>
            <person name="Henrissat B."/>
            <person name="Kohler A."/>
            <person name="Grigoriev I.V."/>
            <person name="Martin F.M."/>
            <person name="Hacquard S."/>
        </authorList>
    </citation>
    <scope>NUCLEOTIDE SEQUENCE</scope>
    <source>
        <strain evidence="1">MPI-CAGE-AT-0021</strain>
    </source>
</reference>
<gene>
    <name evidence="1" type="ORF">B0J13DRAFT_570302</name>
</gene>
<dbReference type="EMBL" id="JAGMUU010000033">
    <property type="protein sequence ID" value="KAH7118077.1"/>
    <property type="molecule type" value="Genomic_DNA"/>
</dbReference>
<evidence type="ECO:0000313" key="2">
    <source>
        <dbReference type="Proteomes" id="UP000717696"/>
    </source>
</evidence>
<proteinExistence type="predicted"/>
<sequence length="54" mass="6021">MLSKMRLELRNKTMARARGKDDFDSFISEAPIALAEGTMLRPGSPNSDRGLIVR</sequence>
<dbReference type="Proteomes" id="UP000717696">
    <property type="component" value="Unassembled WGS sequence"/>
</dbReference>
<accession>A0A9P9DFN5</accession>
<organism evidence="1 2">
    <name type="scientific">Dactylonectria estremocensis</name>
    <dbReference type="NCBI Taxonomy" id="1079267"/>
    <lineage>
        <taxon>Eukaryota</taxon>
        <taxon>Fungi</taxon>
        <taxon>Dikarya</taxon>
        <taxon>Ascomycota</taxon>
        <taxon>Pezizomycotina</taxon>
        <taxon>Sordariomycetes</taxon>
        <taxon>Hypocreomycetidae</taxon>
        <taxon>Hypocreales</taxon>
        <taxon>Nectriaceae</taxon>
        <taxon>Dactylonectria</taxon>
    </lineage>
</organism>
<comment type="caution">
    <text evidence="1">The sequence shown here is derived from an EMBL/GenBank/DDBJ whole genome shotgun (WGS) entry which is preliminary data.</text>
</comment>
<dbReference type="OrthoDB" id="5020773at2759"/>